<reference evidence="2 3" key="1">
    <citation type="journal article" date="2011" name="J. Bacteriol.">
        <title>Genome sequence of the mercury-methylating and pleomorphic Desulfovibrio africanus Strain Walvis Bay.</title>
        <authorList>
            <person name="Brown S.D."/>
            <person name="Wall J.D."/>
            <person name="Kucken A.M."/>
            <person name="Gilmour C.C."/>
            <person name="Podar M."/>
            <person name="Brandt C.C."/>
            <person name="Teshima H."/>
            <person name="Detter J.C."/>
            <person name="Han C.S."/>
            <person name="Land M.L."/>
            <person name="Lucas S."/>
            <person name="Han J."/>
            <person name="Pennacchio L."/>
            <person name="Nolan M."/>
            <person name="Pitluck S."/>
            <person name="Woyke T."/>
            <person name="Goodwin L."/>
            <person name="Palumbo A.V."/>
            <person name="Elias D.A."/>
        </authorList>
    </citation>
    <scope>NUCLEOTIDE SEQUENCE [LARGE SCALE GENOMIC DNA]</scope>
    <source>
        <strain evidence="2 3">Walvis Bay</strain>
    </source>
</reference>
<sequence>MDPHETAQGSVGPSGFASTDPLLAELVEVNKAVLAELRLIRAELAYLRKHVAERPGCSSPAPSTVTHREQPPSAPESKDSRPDLVQAIIARNKARAKSGGAGGRQVP</sequence>
<dbReference type="AlphaFoldDB" id="F3Z168"/>
<organism evidence="2 3">
    <name type="scientific">Desulfocurvibacter africanus subsp. africanus str. Walvis Bay</name>
    <dbReference type="NCBI Taxonomy" id="690850"/>
    <lineage>
        <taxon>Bacteria</taxon>
        <taxon>Pseudomonadati</taxon>
        <taxon>Thermodesulfobacteriota</taxon>
        <taxon>Desulfovibrionia</taxon>
        <taxon>Desulfovibrionales</taxon>
        <taxon>Desulfovibrionaceae</taxon>
        <taxon>Desulfocurvibacter</taxon>
    </lineage>
</organism>
<feature type="compositionally biased region" description="Basic and acidic residues" evidence="1">
    <location>
        <begin position="66"/>
        <end position="82"/>
    </location>
</feature>
<dbReference type="KEGG" id="daf:Desaf_1630"/>
<name>F3Z168_DESAF</name>
<dbReference type="EMBL" id="CP003221">
    <property type="protein sequence ID" value="EGJ49966.1"/>
    <property type="molecule type" value="Genomic_DNA"/>
</dbReference>
<dbReference type="RefSeq" id="WP_014259735.1">
    <property type="nucleotide sequence ID" value="NC_016629.1"/>
</dbReference>
<evidence type="ECO:0000313" key="2">
    <source>
        <dbReference type="EMBL" id="EGJ49966.1"/>
    </source>
</evidence>
<dbReference type="Proteomes" id="UP000007844">
    <property type="component" value="Chromosome"/>
</dbReference>
<evidence type="ECO:0000256" key="1">
    <source>
        <dbReference type="SAM" id="MobiDB-lite"/>
    </source>
</evidence>
<accession>F3Z168</accession>
<dbReference type="HOGENOM" id="CLU_2205765_0_0_7"/>
<feature type="region of interest" description="Disordered" evidence="1">
    <location>
        <begin position="52"/>
        <end position="84"/>
    </location>
</feature>
<proteinExistence type="predicted"/>
<dbReference type="STRING" id="690850.Desaf_1630"/>
<keyword evidence="3" id="KW-1185">Reference proteome</keyword>
<evidence type="ECO:0000313" key="3">
    <source>
        <dbReference type="Proteomes" id="UP000007844"/>
    </source>
</evidence>
<protein>
    <submittedName>
        <fullName evidence="2">Uncharacterized protein</fullName>
    </submittedName>
</protein>
<gene>
    <name evidence="2" type="ORF">Desaf_1630</name>
</gene>